<evidence type="ECO:0000256" key="1">
    <source>
        <dbReference type="ARBA" id="ARBA00004323"/>
    </source>
</evidence>
<dbReference type="EC" id="2.8.2.-" evidence="9"/>
<reference evidence="10 11" key="1">
    <citation type="journal article" date="2017" name="PLoS Biol.">
        <title>The sea cucumber genome provides insights into morphological evolution and visceral regeneration.</title>
        <authorList>
            <person name="Zhang X."/>
            <person name="Sun L."/>
            <person name="Yuan J."/>
            <person name="Sun Y."/>
            <person name="Gao Y."/>
            <person name="Zhang L."/>
            <person name="Li S."/>
            <person name="Dai H."/>
            <person name="Hamel J.F."/>
            <person name="Liu C."/>
            <person name="Yu Y."/>
            <person name="Liu S."/>
            <person name="Lin W."/>
            <person name="Guo K."/>
            <person name="Jin S."/>
            <person name="Xu P."/>
            <person name="Storey K.B."/>
            <person name="Huan P."/>
            <person name="Zhang T."/>
            <person name="Zhou Y."/>
            <person name="Zhang J."/>
            <person name="Lin C."/>
            <person name="Li X."/>
            <person name="Xing L."/>
            <person name="Huo D."/>
            <person name="Sun M."/>
            <person name="Wang L."/>
            <person name="Mercier A."/>
            <person name="Li F."/>
            <person name="Yang H."/>
            <person name="Xiang J."/>
        </authorList>
    </citation>
    <scope>NUCLEOTIDE SEQUENCE [LARGE SCALE GENOMIC DNA]</scope>
    <source>
        <strain evidence="10">Shaxun</strain>
        <tissue evidence="10">Muscle</tissue>
    </source>
</reference>
<evidence type="ECO:0000256" key="4">
    <source>
        <dbReference type="ARBA" id="ARBA00022692"/>
    </source>
</evidence>
<evidence type="ECO:0000313" key="11">
    <source>
        <dbReference type="Proteomes" id="UP000230750"/>
    </source>
</evidence>
<evidence type="ECO:0000256" key="7">
    <source>
        <dbReference type="ARBA" id="ARBA00023136"/>
    </source>
</evidence>
<keyword evidence="4" id="KW-0812">Transmembrane</keyword>
<dbReference type="AlphaFoldDB" id="A0A2G8KRJ7"/>
<dbReference type="OrthoDB" id="2019940at2759"/>
<keyword evidence="6 9" id="KW-0333">Golgi apparatus</keyword>
<comment type="caution">
    <text evidence="10">The sequence shown here is derived from an EMBL/GenBank/DDBJ whole genome shotgun (WGS) entry which is preliminary data.</text>
</comment>
<evidence type="ECO:0000256" key="9">
    <source>
        <dbReference type="RuleBase" id="RU364020"/>
    </source>
</evidence>
<keyword evidence="9" id="KW-0735">Signal-anchor</keyword>
<protein>
    <recommendedName>
        <fullName evidence="9">Carbohydrate sulfotransferase</fullName>
        <ecNumber evidence="9">2.8.2.-</ecNumber>
    </recommendedName>
</protein>
<keyword evidence="5" id="KW-1133">Transmembrane helix</keyword>
<evidence type="ECO:0000256" key="8">
    <source>
        <dbReference type="ARBA" id="ARBA00023180"/>
    </source>
</evidence>
<dbReference type="InterPro" id="IPR018011">
    <property type="entry name" value="Carb_sulfotrans_8-10"/>
</dbReference>
<keyword evidence="11" id="KW-1185">Reference proteome</keyword>
<keyword evidence="9" id="KW-0119">Carbohydrate metabolism</keyword>
<comment type="similarity">
    <text evidence="2 9">Belongs to the sulfotransferase 2 family.</text>
</comment>
<dbReference type="InterPro" id="IPR005331">
    <property type="entry name" value="Sulfotransferase"/>
</dbReference>
<dbReference type="Pfam" id="PF03567">
    <property type="entry name" value="Sulfotransfer_2"/>
    <property type="match status" value="1"/>
</dbReference>
<organism evidence="10 11">
    <name type="scientific">Stichopus japonicus</name>
    <name type="common">Sea cucumber</name>
    <dbReference type="NCBI Taxonomy" id="307972"/>
    <lineage>
        <taxon>Eukaryota</taxon>
        <taxon>Metazoa</taxon>
        <taxon>Echinodermata</taxon>
        <taxon>Eleutherozoa</taxon>
        <taxon>Echinozoa</taxon>
        <taxon>Holothuroidea</taxon>
        <taxon>Aspidochirotacea</taxon>
        <taxon>Aspidochirotida</taxon>
        <taxon>Stichopodidae</taxon>
        <taxon>Apostichopus</taxon>
    </lineage>
</organism>
<evidence type="ECO:0000256" key="5">
    <source>
        <dbReference type="ARBA" id="ARBA00022989"/>
    </source>
</evidence>
<dbReference type="GO" id="GO:0016051">
    <property type="term" value="P:carbohydrate biosynthetic process"/>
    <property type="evidence" value="ECO:0007669"/>
    <property type="project" value="InterPro"/>
</dbReference>
<evidence type="ECO:0000313" key="10">
    <source>
        <dbReference type="EMBL" id="PIK50617.1"/>
    </source>
</evidence>
<comment type="subcellular location">
    <subcellularLocation>
        <location evidence="1 9">Golgi apparatus membrane</location>
        <topology evidence="1 9">Single-pass type II membrane protein</topology>
    </subcellularLocation>
</comment>
<keyword evidence="8 9" id="KW-0325">Glycoprotein</keyword>
<dbReference type="Proteomes" id="UP000230750">
    <property type="component" value="Unassembled WGS sequence"/>
</dbReference>
<keyword evidence="7" id="KW-0472">Membrane</keyword>
<evidence type="ECO:0000256" key="3">
    <source>
        <dbReference type="ARBA" id="ARBA00022679"/>
    </source>
</evidence>
<proteinExistence type="inferred from homology"/>
<evidence type="ECO:0000256" key="6">
    <source>
        <dbReference type="ARBA" id="ARBA00023034"/>
    </source>
</evidence>
<dbReference type="GO" id="GO:0008146">
    <property type="term" value="F:sulfotransferase activity"/>
    <property type="evidence" value="ECO:0007669"/>
    <property type="project" value="InterPro"/>
</dbReference>
<gene>
    <name evidence="10" type="ORF">BSL78_12463</name>
</gene>
<name>A0A2G8KRJ7_STIJA</name>
<dbReference type="PANTHER" id="PTHR12137">
    <property type="entry name" value="CARBOHYDRATE SULFOTRANSFERASE"/>
    <property type="match status" value="1"/>
</dbReference>
<keyword evidence="3 9" id="KW-0808">Transferase</keyword>
<evidence type="ECO:0000256" key="2">
    <source>
        <dbReference type="ARBA" id="ARBA00006339"/>
    </source>
</evidence>
<accession>A0A2G8KRJ7</accession>
<dbReference type="EMBL" id="MRZV01000410">
    <property type="protein sequence ID" value="PIK50617.1"/>
    <property type="molecule type" value="Genomic_DNA"/>
</dbReference>
<dbReference type="GO" id="GO:0000139">
    <property type="term" value="C:Golgi membrane"/>
    <property type="evidence" value="ECO:0007669"/>
    <property type="project" value="UniProtKB-SubCell"/>
</dbReference>
<dbReference type="PANTHER" id="PTHR12137:SF54">
    <property type="entry name" value="CARBOHYDRATE SULFOTRANSFERASE"/>
    <property type="match status" value="1"/>
</dbReference>
<sequence>MRKNHLTKQCEQLGLSKKDEDVKVTSRLLKELNHSIVLEEYKVIYSFIPKAGCTNWKRILLLLKGVVTSVDDLEQHEAHFLVKKNMKLLSSYKVQEARHILKSYTKFVFVRNPFARILSAYKDKIEKPTKLNPKFRVFWNRKINLGLEKNASVVGDNTTFIHYVDYLSNHSVNEDHWQTMITLSRPCEVQYDFIGKMETLDRDINFVLKNIIRNTSERVLFRTSTNPTGSSTMLERYFAGVPRRNKQALYHQFKNDFLLFGYDKPADLN</sequence>